<dbReference type="GO" id="GO:0000160">
    <property type="term" value="P:phosphorelay signal transduction system"/>
    <property type="evidence" value="ECO:0007669"/>
    <property type="project" value="InterPro"/>
</dbReference>
<evidence type="ECO:0000256" key="5">
    <source>
        <dbReference type="PROSITE-ProRule" id="PRU00169"/>
    </source>
</evidence>
<feature type="region of interest" description="Disordered" evidence="6">
    <location>
        <begin position="133"/>
        <end position="166"/>
    </location>
</feature>
<organism evidence="9 10">
    <name type="scientific">Natronosalvus rutilus</name>
    <dbReference type="NCBI Taxonomy" id="2953753"/>
    <lineage>
        <taxon>Archaea</taxon>
        <taxon>Methanobacteriati</taxon>
        <taxon>Methanobacteriota</taxon>
        <taxon>Stenosarchaea group</taxon>
        <taxon>Halobacteria</taxon>
        <taxon>Halobacteriales</taxon>
        <taxon>Natrialbaceae</taxon>
        <taxon>Natronosalvus</taxon>
    </lineage>
</organism>
<dbReference type="KEGG" id="sawl:NGM29_00600"/>
<dbReference type="RefSeq" id="WP_254158338.1">
    <property type="nucleotide sequence ID" value="NZ_CP100355.1"/>
</dbReference>
<evidence type="ECO:0000256" key="6">
    <source>
        <dbReference type="SAM" id="MobiDB-lite"/>
    </source>
</evidence>
<dbReference type="InterPro" id="IPR029016">
    <property type="entry name" value="GAF-like_dom_sf"/>
</dbReference>
<evidence type="ECO:0000256" key="2">
    <source>
        <dbReference type="ARBA" id="ARBA00022777"/>
    </source>
</evidence>
<dbReference type="PROSITE" id="PS50110">
    <property type="entry name" value="RESPONSE_REGULATORY"/>
    <property type="match status" value="1"/>
</dbReference>
<evidence type="ECO:0000256" key="4">
    <source>
        <dbReference type="ARBA" id="ARBA00023163"/>
    </source>
</evidence>
<keyword evidence="1" id="KW-0808">Transferase</keyword>
<dbReference type="SUPFAM" id="SSF55785">
    <property type="entry name" value="PYP-like sensor domain (PAS domain)"/>
    <property type="match status" value="2"/>
</dbReference>
<evidence type="ECO:0000256" key="1">
    <source>
        <dbReference type="ARBA" id="ARBA00022679"/>
    </source>
</evidence>
<reference evidence="9" key="1">
    <citation type="submission" date="2022-06" db="EMBL/GenBank/DDBJ databases">
        <title>Diverse halophilic archaea isolated from saline environments.</title>
        <authorList>
            <person name="Cui H.-L."/>
        </authorList>
    </citation>
    <scope>NUCLEOTIDE SEQUENCE</scope>
    <source>
        <strain evidence="9">WLHS1</strain>
    </source>
</reference>
<dbReference type="Pfam" id="PF08448">
    <property type="entry name" value="PAS_4"/>
    <property type="match status" value="1"/>
</dbReference>
<dbReference type="InterPro" id="IPR001789">
    <property type="entry name" value="Sig_transdc_resp-reg_receiver"/>
</dbReference>
<dbReference type="CDD" id="cd00130">
    <property type="entry name" value="PAS"/>
    <property type="match status" value="1"/>
</dbReference>
<dbReference type="InterPro" id="IPR013656">
    <property type="entry name" value="PAS_4"/>
</dbReference>
<proteinExistence type="predicted"/>
<dbReference type="EMBL" id="CP100355">
    <property type="protein sequence ID" value="UTF53818.1"/>
    <property type="molecule type" value="Genomic_DNA"/>
</dbReference>
<dbReference type="GeneID" id="73288500"/>
<evidence type="ECO:0000259" key="7">
    <source>
        <dbReference type="PROSITE" id="PS50110"/>
    </source>
</evidence>
<dbReference type="InterPro" id="IPR035965">
    <property type="entry name" value="PAS-like_dom_sf"/>
</dbReference>
<protein>
    <submittedName>
        <fullName evidence="9">GAF domain-containing protein</fullName>
    </submittedName>
</protein>
<dbReference type="Pfam" id="PF13185">
    <property type="entry name" value="GAF_2"/>
    <property type="match status" value="1"/>
</dbReference>
<dbReference type="Pfam" id="PF04967">
    <property type="entry name" value="HTH_10"/>
    <property type="match status" value="1"/>
</dbReference>
<dbReference type="AlphaFoldDB" id="A0A9E7SX51"/>
<dbReference type="Pfam" id="PF15915">
    <property type="entry name" value="BAT"/>
    <property type="match status" value="1"/>
</dbReference>
<dbReference type="InterPro" id="IPR031803">
    <property type="entry name" value="BAT_GAF/HTH-assoc"/>
</dbReference>
<keyword evidence="10" id="KW-1185">Reference proteome</keyword>
<dbReference type="Gene3D" id="3.30.450.20">
    <property type="entry name" value="PAS domain"/>
    <property type="match status" value="2"/>
</dbReference>
<dbReference type="GO" id="GO:0016301">
    <property type="term" value="F:kinase activity"/>
    <property type="evidence" value="ECO:0007669"/>
    <property type="project" value="UniProtKB-KW"/>
</dbReference>
<keyword evidence="5" id="KW-0597">Phosphoprotein</keyword>
<dbReference type="InterPro" id="IPR007050">
    <property type="entry name" value="HTH_bacterioopsin"/>
</dbReference>
<evidence type="ECO:0000259" key="8">
    <source>
        <dbReference type="PROSITE" id="PS50112"/>
    </source>
</evidence>
<name>A0A9E7SX51_9EURY</name>
<accession>A0A9E7SX51</accession>
<evidence type="ECO:0000313" key="10">
    <source>
        <dbReference type="Proteomes" id="UP001056855"/>
    </source>
</evidence>
<dbReference type="PANTHER" id="PTHR34236">
    <property type="entry name" value="DIMETHYL SULFOXIDE REDUCTASE TRANSCRIPTIONAL ACTIVATOR"/>
    <property type="match status" value="1"/>
</dbReference>
<sequence>MERGTGIDEPAPNTALLIGAPEWIEAVRAALEATVSELEPVAVSTADSDAPLATWDGDDPAVVLVDATTSPDDGCSLVERVRSRWPSRPVVTVPVDGDERLASRHLAAGASGYVPFDDRESLLEEALKTVLEDRDESGRRRSASDARRRARQFDAVADVSTSGDHGDAPDVGPYLWVLEADGTIAEANPAVREGFETGADPVGRSFVDRRYWALEAVSPLESGLKAARSGAYAEREVTLSRPNTEKRTLPDDEGRTLALSFHPIESGDQGVVVLGRDVTERVETIRELRRSEELHRVTLAHMTDTVLLTDEEGRFTYVCPNVHFIFGYTAAEIHELGTIDALLGEFYDEEALAERGVLTNVECTATDRDGDEHALLVNVREVSIQDGRRLFSCRDVTTRKQRERALTSLHETARALLYAESEAEIAQRVVDDVEAVLSLPSAAVYRFDTAANALEAAARAGIGDRNRLESIPLGADDAVANAFVEDDTHVFEGLDPSDSPVDGLRSGVIVPLADHGVFLAGTADLVTLDDVTIEVADLLAATAEAALDRVERDSRLRARDRELKRQNQRLSALDRINEIIREIGRDLVRADTRDDIEDAVCGRLTDADRFAFAWIGSLDPRTDEITPRAWAGDGQGYLDALETLAADSMESEPTSRTLETRSPTVVENVANDLRAGEWRSPALTRGFQSVASVPLAYDEFSYGALTVYADRPDAFDETAREVLRELGETIASAIGSVERTHALLGGRVAELTYEADVENTGTAIDRLARTLECRLDLEGGIQRLESGVLTFVTVSGCSPEAVVDQASSLTGVEDAHVVSASASASADGGLVRLTLSELALATRLAEHGGVVRRLTADPDGTTLSVDVPSPVETASIDDLVRSTYPDASLATRRERTGPPTTGARLESAVLESLTDRQLEVVRTAYHAGFFATPRAQTGSAIADSLDISPTAFSNHVRAVERTLFSILFEDSYATGVQ</sequence>
<dbReference type="InterPro" id="IPR000014">
    <property type="entry name" value="PAS"/>
</dbReference>
<feature type="domain" description="PAS" evidence="8">
    <location>
        <begin position="291"/>
        <end position="333"/>
    </location>
</feature>
<dbReference type="InterPro" id="IPR011006">
    <property type="entry name" value="CheY-like_superfamily"/>
</dbReference>
<feature type="modified residue" description="4-aspartylphosphate" evidence="5">
    <location>
        <position position="66"/>
    </location>
</feature>
<dbReference type="PANTHER" id="PTHR34236:SF1">
    <property type="entry name" value="DIMETHYL SULFOXIDE REDUCTASE TRANSCRIPTIONAL ACTIVATOR"/>
    <property type="match status" value="1"/>
</dbReference>
<keyword evidence="2" id="KW-0418">Kinase</keyword>
<dbReference type="InterPro" id="IPR003018">
    <property type="entry name" value="GAF"/>
</dbReference>
<evidence type="ECO:0000313" key="9">
    <source>
        <dbReference type="EMBL" id="UTF53818.1"/>
    </source>
</evidence>
<keyword evidence="4" id="KW-0804">Transcription</keyword>
<dbReference type="Proteomes" id="UP001056855">
    <property type="component" value="Chromosome"/>
</dbReference>
<dbReference type="SUPFAM" id="SSF55781">
    <property type="entry name" value="GAF domain-like"/>
    <property type="match status" value="2"/>
</dbReference>
<dbReference type="NCBIfam" id="TIGR00229">
    <property type="entry name" value="sensory_box"/>
    <property type="match status" value="1"/>
</dbReference>
<evidence type="ECO:0000256" key="3">
    <source>
        <dbReference type="ARBA" id="ARBA00023015"/>
    </source>
</evidence>
<dbReference type="SUPFAM" id="SSF52172">
    <property type="entry name" value="CheY-like"/>
    <property type="match status" value="1"/>
</dbReference>
<keyword evidence="3" id="KW-0805">Transcription regulation</keyword>
<feature type="domain" description="Response regulatory" evidence="7">
    <location>
        <begin position="17"/>
        <end position="131"/>
    </location>
</feature>
<dbReference type="Gene3D" id="3.40.50.2300">
    <property type="match status" value="1"/>
</dbReference>
<feature type="compositionally biased region" description="Basic and acidic residues" evidence="6">
    <location>
        <begin position="133"/>
        <end position="147"/>
    </location>
</feature>
<gene>
    <name evidence="9" type="ORF">NGM29_00600</name>
</gene>
<dbReference type="PROSITE" id="PS50112">
    <property type="entry name" value="PAS"/>
    <property type="match status" value="1"/>
</dbReference>
<dbReference type="Gene3D" id="3.30.450.40">
    <property type="match status" value="2"/>
</dbReference>